<organism evidence="2 3">
    <name type="scientific">Akanthomyces lecanii RCEF 1005</name>
    <dbReference type="NCBI Taxonomy" id="1081108"/>
    <lineage>
        <taxon>Eukaryota</taxon>
        <taxon>Fungi</taxon>
        <taxon>Dikarya</taxon>
        <taxon>Ascomycota</taxon>
        <taxon>Pezizomycotina</taxon>
        <taxon>Sordariomycetes</taxon>
        <taxon>Hypocreomycetidae</taxon>
        <taxon>Hypocreales</taxon>
        <taxon>Cordycipitaceae</taxon>
        <taxon>Akanthomyces</taxon>
        <taxon>Cordyceps confragosa</taxon>
    </lineage>
</organism>
<evidence type="ECO:0000313" key="3">
    <source>
        <dbReference type="Proteomes" id="UP000076881"/>
    </source>
</evidence>
<evidence type="ECO:0000256" key="1">
    <source>
        <dbReference type="SAM" id="MobiDB-lite"/>
    </source>
</evidence>
<dbReference type="EMBL" id="AZHF01000008">
    <property type="protein sequence ID" value="OAA71692.1"/>
    <property type="molecule type" value="Genomic_DNA"/>
</dbReference>
<dbReference type="AlphaFoldDB" id="A0A162JP11"/>
<dbReference type="Proteomes" id="UP000076881">
    <property type="component" value="Unassembled WGS sequence"/>
</dbReference>
<feature type="region of interest" description="Disordered" evidence="1">
    <location>
        <begin position="154"/>
        <end position="184"/>
    </location>
</feature>
<gene>
    <name evidence="2" type="ORF">LEL_08927</name>
</gene>
<comment type="caution">
    <text evidence="2">The sequence shown here is derived from an EMBL/GenBank/DDBJ whole genome shotgun (WGS) entry which is preliminary data.</text>
</comment>
<dbReference type="OrthoDB" id="5399926at2759"/>
<evidence type="ECO:0008006" key="4">
    <source>
        <dbReference type="Google" id="ProtNLM"/>
    </source>
</evidence>
<name>A0A162JP11_CORDF</name>
<accession>A0A162JP11</accession>
<reference evidence="2 3" key="1">
    <citation type="journal article" date="2016" name="Genome Biol. Evol.">
        <title>Divergent and convergent evolution of fungal pathogenicity.</title>
        <authorList>
            <person name="Shang Y."/>
            <person name="Xiao G."/>
            <person name="Zheng P."/>
            <person name="Cen K."/>
            <person name="Zhan S."/>
            <person name="Wang C."/>
        </authorList>
    </citation>
    <scope>NUCLEOTIDE SEQUENCE [LARGE SCALE GENOMIC DNA]</scope>
    <source>
        <strain evidence="2 3">RCEF 1005</strain>
    </source>
</reference>
<evidence type="ECO:0000313" key="2">
    <source>
        <dbReference type="EMBL" id="OAA71692.1"/>
    </source>
</evidence>
<dbReference type="Gene3D" id="2.60.40.3960">
    <property type="entry name" value="Velvet domain"/>
    <property type="match status" value="1"/>
</dbReference>
<protein>
    <recommendedName>
        <fullName evidence="4">Velvet domain-containing protein</fullName>
    </recommendedName>
</protein>
<proteinExistence type="predicted"/>
<sequence length="184" mass="19807">MSAKVTYFLSDDISLHPHHNHSHLHHNHQTTSNMPTANIAVRPPCRVQTRTLLVPPVVAQLNSNKCSSGTHFFTTAVLLDPSTRAVAEGLLEGTTAITGVLLDATTMIFAFPDLSIAAAGTYTMRLDVYGMYPNSTEGATLIAQLETTEISVHDGPVPSQRPSSSEEDLLQQLRNAGVPLSPPQ</sequence>
<keyword evidence="3" id="KW-1185">Reference proteome</keyword>
<dbReference type="InterPro" id="IPR038491">
    <property type="entry name" value="Velvet_dom_sf"/>
</dbReference>